<keyword evidence="2" id="KW-0131">Cell cycle</keyword>
<name>A0A975BEX7_9BACT</name>
<keyword evidence="1" id="KW-0812">Transmembrane</keyword>
<sequence length="92" mass="10602">MKMSELKTMGVWGIIMLIFIAQLLFYTWCRVQCVQVGYEITKETDNHQKLITLQNKLKIELARLKSPERIAKIAKNELGLATPTPEQMVIIP</sequence>
<dbReference type="RefSeq" id="WP_207680693.1">
    <property type="nucleotide sequence ID" value="NZ_CP061800.1"/>
</dbReference>
<dbReference type="EMBL" id="CP061800">
    <property type="protein sequence ID" value="QTA84053.1"/>
    <property type="molecule type" value="Genomic_DNA"/>
</dbReference>
<organism evidence="2 3">
    <name type="scientific">Desulfonema magnum</name>
    <dbReference type="NCBI Taxonomy" id="45655"/>
    <lineage>
        <taxon>Bacteria</taxon>
        <taxon>Pseudomonadati</taxon>
        <taxon>Thermodesulfobacteriota</taxon>
        <taxon>Desulfobacteria</taxon>
        <taxon>Desulfobacterales</taxon>
        <taxon>Desulfococcaceae</taxon>
        <taxon>Desulfonema</taxon>
    </lineage>
</organism>
<keyword evidence="1" id="KW-1133">Transmembrane helix</keyword>
<keyword evidence="1" id="KW-0472">Membrane</keyword>
<protein>
    <submittedName>
        <fullName evidence="2">Cell division protein FtsL domain-containing protein</fullName>
    </submittedName>
</protein>
<dbReference type="AlphaFoldDB" id="A0A975BEX7"/>
<keyword evidence="2" id="KW-0132">Cell division</keyword>
<dbReference type="Proteomes" id="UP000663722">
    <property type="component" value="Chromosome"/>
</dbReference>
<evidence type="ECO:0000313" key="3">
    <source>
        <dbReference type="Proteomes" id="UP000663722"/>
    </source>
</evidence>
<proteinExistence type="predicted"/>
<reference evidence="2" key="1">
    <citation type="journal article" date="2021" name="Microb. Physiol.">
        <title>Proteogenomic Insights into the Physiology of Marine, Sulfate-Reducing, Filamentous Desulfonema limicola and Desulfonema magnum.</title>
        <authorList>
            <person name="Schnaars V."/>
            <person name="Wohlbrand L."/>
            <person name="Scheve S."/>
            <person name="Hinrichs C."/>
            <person name="Reinhardt R."/>
            <person name="Rabus R."/>
        </authorList>
    </citation>
    <scope>NUCLEOTIDE SEQUENCE</scope>
    <source>
        <strain evidence="2">4be13</strain>
    </source>
</reference>
<dbReference type="KEGG" id="dmm:dnm_000450"/>
<accession>A0A975BEX7</accession>
<gene>
    <name evidence="2" type="ORF">dnm_000450</name>
</gene>
<dbReference type="Pfam" id="PF04977">
    <property type="entry name" value="DivIC"/>
    <property type="match status" value="1"/>
</dbReference>
<evidence type="ECO:0000313" key="2">
    <source>
        <dbReference type="EMBL" id="QTA84053.1"/>
    </source>
</evidence>
<dbReference type="InterPro" id="IPR007060">
    <property type="entry name" value="FtsL/DivIC"/>
</dbReference>
<feature type="transmembrane region" description="Helical" evidence="1">
    <location>
        <begin position="9"/>
        <end position="28"/>
    </location>
</feature>
<dbReference type="GO" id="GO:0051301">
    <property type="term" value="P:cell division"/>
    <property type="evidence" value="ECO:0007669"/>
    <property type="project" value="UniProtKB-KW"/>
</dbReference>
<evidence type="ECO:0000256" key="1">
    <source>
        <dbReference type="SAM" id="Phobius"/>
    </source>
</evidence>
<keyword evidence="3" id="KW-1185">Reference proteome</keyword>